<dbReference type="InterPro" id="IPR000007">
    <property type="entry name" value="Tubby_C"/>
</dbReference>
<name>A0AAV1IJF3_9CHLO</name>
<dbReference type="Pfam" id="PF01167">
    <property type="entry name" value="Tub"/>
    <property type="match status" value="1"/>
</dbReference>
<dbReference type="Gene3D" id="3.20.90.10">
    <property type="entry name" value="Tubby Protein, Chain A"/>
    <property type="match status" value="2"/>
</dbReference>
<protein>
    <recommendedName>
        <fullName evidence="3">Tubby C-terminal domain-containing protein</fullName>
    </recommendedName>
</protein>
<dbReference type="PANTHER" id="PTHR16517:SF7">
    <property type="entry name" value="PROTEIN KING TUBBY"/>
    <property type="match status" value="1"/>
</dbReference>
<comment type="similarity">
    <text evidence="1">Belongs to the TUB family.</text>
</comment>
<gene>
    <name evidence="4" type="ORF">CVIRNUC_010000</name>
</gene>
<sequence>MATALPQRALRRIGEPESSKDLSSSLSDDHDVPQTPSASLPGKQGLSHGAKDSRTARLRFSLVAILSWKKHKVSPVLTSVISEEAGLVESLQRLDLSSQWSSLPDHLLESIFSLMKDGEKEDWTHVQALHQVCAVCQSWRQIGKRVFFSQPWKSATLLCHPLQLFTTKPTPLITANTGNLLRCFVRRDPGGDKAVAKFQLFLGQEHNQPESCKFLMAALLNSRWQTMLYTTADCASPPAAKLQSNVFGTHYELVLDPSVSPFEGPHARDAEGRPFCKSGSLMDVQYKTRLKGFMRPRRMRVGLPKASVLDRFSSKEGLAADRREAASLKEAMDVHASFPSGPRGLRGELTIRTDAPGLSPGNVVGVSSATSSVANSPARAATCAPQSAPCTPRPGSQEDAEGLHGVELRNKPPHWNESLRCWCLNFRGRVKLASVKNFQLIASTDPSKTIVMQFGKVDANTYIMDFNPTIVSAAQAFAVSLSTFDTKVLL</sequence>
<dbReference type="Gene3D" id="1.20.1280.50">
    <property type="match status" value="1"/>
</dbReference>
<reference evidence="4 5" key="1">
    <citation type="submission" date="2023-10" db="EMBL/GenBank/DDBJ databases">
        <authorList>
            <person name="Maclean D."/>
            <person name="Macfadyen A."/>
        </authorList>
    </citation>
    <scope>NUCLEOTIDE SEQUENCE [LARGE SCALE GENOMIC DNA]</scope>
</reference>
<dbReference type="PANTHER" id="PTHR16517">
    <property type="entry name" value="TUBBY-RELATED"/>
    <property type="match status" value="1"/>
</dbReference>
<feature type="domain" description="Tubby C-terminal" evidence="3">
    <location>
        <begin position="176"/>
        <end position="486"/>
    </location>
</feature>
<accession>A0AAV1IJF3</accession>
<evidence type="ECO:0000259" key="3">
    <source>
        <dbReference type="Pfam" id="PF01167"/>
    </source>
</evidence>
<dbReference type="PRINTS" id="PR01573">
    <property type="entry name" value="SUPERTUBBY"/>
</dbReference>
<keyword evidence="5" id="KW-1185">Reference proteome</keyword>
<evidence type="ECO:0000313" key="5">
    <source>
        <dbReference type="Proteomes" id="UP001314263"/>
    </source>
</evidence>
<dbReference type="Proteomes" id="UP001314263">
    <property type="component" value="Unassembled WGS sequence"/>
</dbReference>
<proteinExistence type="inferred from homology"/>
<evidence type="ECO:0000256" key="1">
    <source>
        <dbReference type="ARBA" id="ARBA00007129"/>
    </source>
</evidence>
<dbReference type="InterPro" id="IPR025659">
    <property type="entry name" value="Tubby-like_C"/>
</dbReference>
<dbReference type="AlphaFoldDB" id="A0AAV1IJF3"/>
<comment type="caution">
    <text evidence="4">The sequence shown here is derived from an EMBL/GenBank/DDBJ whole genome shotgun (WGS) entry which is preliminary data.</text>
</comment>
<organism evidence="4 5">
    <name type="scientific">Coccomyxa viridis</name>
    <dbReference type="NCBI Taxonomy" id="1274662"/>
    <lineage>
        <taxon>Eukaryota</taxon>
        <taxon>Viridiplantae</taxon>
        <taxon>Chlorophyta</taxon>
        <taxon>core chlorophytes</taxon>
        <taxon>Trebouxiophyceae</taxon>
        <taxon>Trebouxiophyceae incertae sedis</taxon>
        <taxon>Coccomyxaceae</taxon>
        <taxon>Coccomyxa</taxon>
    </lineage>
</organism>
<feature type="region of interest" description="Disordered" evidence="2">
    <location>
        <begin position="1"/>
        <end position="52"/>
    </location>
</feature>
<evidence type="ECO:0000256" key="2">
    <source>
        <dbReference type="SAM" id="MobiDB-lite"/>
    </source>
</evidence>
<dbReference type="EMBL" id="CAUYUE010000015">
    <property type="protein sequence ID" value="CAK0786786.1"/>
    <property type="molecule type" value="Genomic_DNA"/>
</dbReference>
<dbReference type="SUPFAM" id="SSF54518">
    <property type="entry name" value="Tubby C-terminal domain-like"/>
    <property type="match status" value="1"/>
</dbReference>
<evidence type="ECO:0000313" key="4">
    <source>
        <dbReference type="EMBL" id="CAK0786786.1"/>
    </source>
</evidence>